<evidence type="ECO:0000256" key="1">
    <source>
        <dbReference type="SAM" id="MobiDB-lite"/>
    </source>
</evidence>
<feature type="region of interest" description="Disordered" evidence="1">
    <location>
        <begin position="1"/>
        <end position="22"/>
    </location>
</feature>
<keyword evidence="3" id="KW-1185">Reference proteome</keyword>
<dbReference type="KEGG" id="mana:MAMMFC1_02163"/>
<evidence type="ECO:0000313" key="2">
    <source>
        <dbReference type="EMBL" id="BBB91479.1"/>
    </source>
</evidence>
<dbReference type="AlphaFoldDB" id="A0A348AK81"/>
<gene>
    <name evidence="2" type="ORF">MAMMFC1_02163</name>
</gene>
<feature type="compositionally biased region" description="Polar residues" evidence="1">
    <location>
        <begin position="47"/>
        <end position="56"/>
    </location>
</feature>
<organism evidence="2 3">
    <name type="scientific">Methylomusa anaerophila</name>
    <dbReference type="NCBI Taxonomy" id="1930071"/>
    <lineage>
        <taxon>Bacteria</taxon>
        <taxon>Bacillati</taxon>
        <taxon>Bacillota</taxon>
        <taxon>Negativicutes</taxon>
        <taxon>Selenomonadales</taxon>
        <taxon>Sporomusaceae</taxon>
        <taxon>Methylomusa</taxon>
    </lineage>
</organism>
<sequence length="72" mass="7764">MQHGKPTEGPPPAGPFSEGSPLLRGSSPGFSLFYLLENFFLYKGQQKTDPTQNTADNEAAGLSILSDKHDNL</sequence>
<accession>A0A348AK81</accession>
<feature type="region of interest" description="Disordered" evidence="1">
    <location>
        <begin position="47"/>
        <end position="72"/>
    </location>
</feature>
<reference evidence="2 3" key="1">
    <citation type="journal article" date="2018" name="Int. J. Syst. Evol. Microbiol.">
        <title>Methylomusa anaerophila gen. nov., sp. nov., an anaerobic methanol-utilizing bacterium isolated from a microbial fuel cell.</title>
        <authorList>
            <person name="Amano N."/>
            <person name="Yamamuro A."/>
            <person name="Miyahara M."/>
            <person name="Kouzuma A."/>
            <person name="Abe T."/>
            <person name="Watanabe K."/>
        </authorList>
    </citation>
    <scope>NUCLEOTIDE SEQUENCE [LARGE SCALE GENOMIC DNA]</scope>
    <source>
        <strain evidence="2 3">MMFC1</strain>
    </source>
</reference>
<proteinExistence type="predicted"/>
<dbReference type="RefSeq" id="WP_126308493.1">
    <property type="nucleotide sequence ID" value="NZ_AP018449.1"/>
</dbReference>
<name>A0A348AK81_9FIRM</name>
<dbReference type="EMBL" id="AP018449">
    <property type="protein sequence ID" value="BBB91479.1"/>
    <property type="molecule type" value="Genomic_DNA"/>
</dbReference>
<protein>
    <submittedName>
        <fullName evidence="2">Uncharacterized protein</fullName>
    </submittedName>
</protein>
<evidence type="ECO:0000313" key="3">
    <source>
        <dbReference type="Proteomes" id="UP000276437"/>
    </source>
</evidence>
<dbReference type="Proteomes" id="UP000276437">
    <property type="component" value="Chromosome"/>
</dbReference>